<dbReference type="InterPro" id="IPR015286">
    <property type="entry name" value="Porin_fam_mycobact-type"/>
</dbReference>
<dbReference type="EMBL" id="JABELX010000011">
    <property type="protein sequence ID" value="NNH73731.1"/>
    <property type="molecule type" value="Genomic_DNA"/>
</dbReference>
<evidence type="ECO:0000313" key="3">
    <source>
        <dbReference type="EMBL" id="NNH73731.1"/>
    </source>
</evidence>
<feature type="signal peptide" evidence="2">
    <location>
        <begin position="1"/>
        <end position="29"/>
    </location>
</feature>
<keyword evidence="4" id="KW-1185">Reference proteome</keyword>
<dbReference type="SUPFAM" id="SSF56959">
    <property type="entry name" value="Leukocidin-like"/>
    <property type="match status" value="1"/>
</dbReference>
<gene>
    <name evidence="3" type="ORF">HLB23_28410</name>
</gene>
<dbReference type="InterPro" id="IPR036435">
    <property type="entry name" value="Leukocidin/porin_MspA_sf"/>
</dbReference>
<evidence type="ECO:0000313" key="4">
    <source>
        <dbReference type="Proteomes" id="UP000586827"/>
    </source>
</evidence>
<feature type="chain" id="PRO_5032922981" evidence="2">
    <location>
        <begin position="30"/>
        <end position="214"/>
    </location>
</feature>
<accession>A0A849CII0</accession>
<proteinExistence type="predicted"/>
<organism evidence="3 4">
    <name type="scientific">Nocardia uniformis</name>
    <dbReference type="NCBI Taxonomy" id="53432"/>
    <lineage>
        <taxon>Bacteria</taxon>
        <taxon>Bacillati</taxon>
        <taxon>Actinomycetota</taxon>
        <taxon>Actinomycetes</taxon>
        <taxon>Mycobacteriales</taxon>
        <taxon>Nocardiaceae</taxon>
        <taxon>Nocardia</taxon>
    </lineage>
</organism>
<dbReference type="Proteomes" id="UP000586827">
    <property type="component" value="Unassembled WGS sequence"/>
</dbReference>
<dbReference type="PROSITE" id="PS51257">
    <property type="entry name" value="PROKAR_LIPOPROTEIN"/>
    <property type="match status" value="1"/>
</dbReference>
<dbReference type="Pfam" id="PF09203">
    <property type="entry name" value="MspA"/>
    <property type="match status" value="1"/>
</dbReference>
<evidence type="ECO:0000256" key="2">
    <source>
        <dbReference type="SAM" id="SignalP"/>
    </source>
</evidence>
<name>A0A849CII0_9NOCA</name>
<dbReference type="AlphaFoldDB" id="A0A849CII0"/>
<comment type="caution">
    <text evidence="3">The sequence shown here is derived from an EMBL/GenBank/DDBJ whole genome shotgun (WGS) entry which is preliminary data.</text>
</comment>
<evidence type="ECO:0000256" key="1">
    <source>
        <dbReference type="ARBA" id="ARBA00022729"/>
    </source>
</evidence>
<dbReference type="Gene3D" id="2.60.40.1650">
    <property type="entry name" value="Porin MspA (Ig-like beta-sandwich domain)"/>
    <property type="match status" value="2"/>
</dbReference>
<sequence length="214" mass="21907">MRGAGRVFSVVVAVVSACVLGAVLPQASAEGNWDETATEFLDDGTEIQVWKAMENLDRTPNLASTLLSREGFLTVKGIVQVRPSAQATVNAGSVTVGLQIGCQVDLGGGMQVGAALSVGPWVSFTVSQYPGVTPGVGANAGGTVTGTIRPGTIAVVPLASKPLQGGYGAIKLSNIYIKVDACGGQTNIRTYVIGAVSTSTDDIQVPAYGQPKWL</sequence>
<keyword evidence="1 2" id="KW-0732">Signal</keyword>
<reference evidence="3 4" key="1">
    <citation type="submission" date="2020-05" db="EMBL/GenBank/DDBJ databases">
        <title>MicrobeNet Type strains.</title>
        <authorList>
            <person name="Nicholson A.C."/>
        </authorList>
    </citation>
    <scope>NUCLEOTIDE SEQUENCE [LARGE SCALE GENOMIC DNA]</scope>
    <source>
        <strain evidence="3 4">JCM 3224</strain>
    </source>
</reference>
<dbReference type="RefSeq" id="WP_157552316.1">
    <property type="nucleotide sequence ID" value="NZ_JABELX010000011.1"/>
</dbReference>
<protein>
    <submittedName>
        <fullName evidence="3">MspA family porin</fullName>
    </submittedName>
</protein>